<evidence type="ECO:0000313" key="2">
    <source>
        <dbReference type="Proteomes" id="UP001519309"/>
    </source>
</evidence>
<sequence>MREKTENPDIAGAVDVQEALRRQLTSLTVNPRHGTVLPVTGAGYERLLRTYG</sequence>
<reference evidence="1 2" key="1">
    <citation type="submission" date="2021-03" db="EMBL/GenBank/DDBJ databases">
        <title>Genomic Encyclopedia of Type Strains, Phase IV (KMG-IV): sequencing the most valuable type-strain genomes for metagenomic binning, comparative biology and taxonomic classification.</title>
        <authorList>
            <person name="Goeker M."/>
        </authorList>
    </citation>
    <scope>NUCLEOTIDE SEQUENCE [LARGE SCALE GENOMIC DNA]</scope>
    <source>
        <strain evidence="1 2">DSM 40499</strain>
    </source>
</reference>
<organism evidence="1 2">
    <name type="scientific">Streptomyces griseochromogenes</name>
    <dbReference type="NCBI Taxonomy" id="68214"/>
    <lineage>
        <taxon>Bacteria</taxon>
        <taxon>Bacillati</taxon>
        <taxon>Actinomycetota</taxon>
        <taxon>Actinomycetes</taxon>
        <taxon>Kitasatosporales</taxon>
        <taxon>Streptomycetaceae</taxon>
        <taxon>Streptomyces</taxon>
    </lineage>
</organism>
<protein>
    <submittedName>
        <fullName evidence="1">Uncharacterized protein</fullName>
    </submittedName>
</protein>
<accession>A0ABS4M0Y7</accession>
<evidence type="ECO:0000313" key="1">
    <source>
        <dbReference type="EMBL" id="MBP2053332.1"/>
    </source>
</evidence>
<gene>
    <name evidence="1" type="ORF">J2Z21_006324</name>
</gene>
<name>A0ABS4M0Y7_9ACTN</name>
<dbReference type="EMBL" id="JAGGLP010000015">
    <property type="protein sequence ID" value="MBP2053332.1"/>
    <property type="molecule type" value="Genomic_DNA"/>
</dbReference>
<dbReference type="RefSeq" id="WP_162494767.1">
    <property type="nucleotide sequence ID" value="NZ_CP016279.1"/>
</dbReference>
<keyword evidence="2" id="KW-1185">Reference proteome</keyword>
<proteinExistence type="predicted"/>
<comment type="caution">
    <text evidence="1">The sequence shown here is derived from an EMBL/GenBank/DDBJ whole genome shotgun (WGS) entry which is preliminary data.</text>
</comment>
<dbReference type="Proteomes" id="UP001519309">
    <property type="component" value="Unassembled WGS sequence"/>
</dbReference>